<dbReference type="AlphaFoldDB" id="A0A242KDT5"/>
<feature type="domain" description="N-acetyltransferase" evidence="2">
    <location>
        <begin position="3"/>
        <end position="156"/>
    </location>
</feature>
<keyword evidence="1" id="KW-0046">Antibiotic resistance</keyword>
<dbReference type="GO" id="GO:0046677">
    <property type="term" value="P:response to antibiotic"/>
    <property type="evidence" value="ECO:0007669"/>
    <property type="project" value="UniProtKB-KW"/>
</dbReference>
<proteinExistence type="predicted"/>
<reference evidence="3" key="1">
    <citation type="submission" date="2017-05" db="EMBL/GenBank/DDBJ databases">
        <title>The Genome Sequence of Enterococcus sp. 9E7_DIV0242.</title>
        <authorList>
            <consortium name="The Broad Institute Genomics Platform"/>
            <consortium name="The Broad Institute Genomic Center for Infectious Diseases"/>
            <person name="Earl A."/>
            <person name="Manson A."/>
            <person name="Schwartman J."/>
            <person name="Gilmore M."/>
            <person name="Abouelleil A."/>
            <person name="Cao P."/>
            <person name="Chapman S."/>
            <person name="Cusick C."/>
            <person name="Shea T."/>
            <person name="Young S."/>
            <person name="Neafsey D."/>
            <person name="Nusbaum C."/>
            <person name="Birren B."/>
        </authorList>
    </citation>
    <scope>NUCLEOTIDE SEQUENCE [LARGE SCALE GENOMIC DNA]</scope>
    <source>
        <strain evidence="3">9E7_DIV0242</strain>
    </source>
</reference>
<dbReference type="EMBL" id="CP147247">
    <property type="protein sequence ID" value="WYJ89413.1"/>
    <property type="molecule type" value="Genomic_DNA"/>
</dbReference>
<dbReference type="Proteomes" id="UP000195141">
    <property type="component" value="Chromosome"/>
</dbReference>
<accession>A0A242KDT5</accession>
<sequence>MTLELRKLMDADLIRFEGWLEEPHVAKWYHDPEDWLLEVNTRNQEFQFLHHLIVVHKGTPIGFCQYYLFSDSGEDWHGTQPLTGTYSIDYMIGEKAYVGKGLGKQIVACLTAQIMQLSDCERIIVQPEPENLASCGVLLANNYRFDEENELYVLKK</sequence>
<evidence type="ECO:0000313" key="5">
    <source>
        <dbReference type="Proteomes" id="UP000195141"/>
    </source>
</evidence>
<dbReference type="Gene3D" id="3.40.630.30">
    <property type="match status" value="1"/>
</dbReference>
<dbReference type="SUPFAM" id="SSF55729">
    <property type="entry name" value="Acyl-CoA N-acyltransferases (Nat)"/>
    <property type="match status" value="1"/>
</dbReference>
<reference evidence="4" key="3">
    <citation type="submission" date="2024-03" db="EMBL/GenBank/DDBJ databases">
        <title>The Genome Sequence of Enterococcus sp. DIV0242b.</title>
        <authorList>
            <consortium name="The Broad Institute Genomics Platform"/>
            <consortium name="The Broad Institute Microbial Omics Core"/>
            <consortium name="The Broad Institute Genomic Center for Infectious Diseases"/>
            <person name="Earl A."/>
            <person name="Manson A."/>
            <person name="Gilmore M."/>
            <person name="Schwartman J."/>
            <person name="Shea T."/>
            <person name="Abouelleil A."/>
            <person name="Cao P."/>
            <person name="Chapman S."/>
            <person name="Cusick C."/>
            <person name="Young S."/>
            <person name="Neafsey D."/>
            <person name="Nusbaum C."/>
            <person name="Birren B."/>
        </authorList>
    </citation>
    <scope>NUCLEOTIDE SEQUENCE</scope>
    <source>
        <strain evidence="4">9E7_DIV0242</strain>
    </source>
</reference>
<dbReference type="PANTHER" id="PTHR31438">
    <property type="entry name" value="LYSINE N-ACYLTRANSFERASE C17G9.06C-RELATED"/>
    <property type="match status" value="1"/>
</dbReference>
<dbReference type="InterPro" id="IPR000182">
    <property type="entry name" value="GNAT_dom"/>
</dbReference>
<evidence type="ECO:0000259" key="2">
    <source>
        <dbReference type="PROSITE" id="PS51186"/>
    </source>
</evidence>
<keyword evidence="5" id="KW-1185">Reference proteome</keyword>
<evidence type="ECO:0000313" key="3">
    <source>
        <dbReference type="EMBL" id="OTP19331.1"/>
    </source>
</evidence>
<dbReference type="Pfam" id="PF13523">
    <property type="entry name" value="Acetyltransf_8"/>
    <property type="match status" value="1"/>
</dbReference>
<evidence type="ECO:0000313" key="4">
    <source>
        <dbReference type="EMBL" id="WYJ89413.1"/>
    </source>
</evidence>
<protein>
    <recommendedName>
        <fullName evidence="2">N-acetyltransferase domain-containing protein</fullName>
    </recommendedName>
</protein>
<dbReference type="PANTHER" id="PTHR31438:SF1">
    <property type="entry name" value="LYSINE N-ACYLTRANSFERASE C17G9.06C-RELATED"/>
    <property type="match status" value="1"/>
</dbReference>
<dbReference type="RefSeq" id="WP_086348215.1">
    <property type="nucleotide sequence ID" value="NZ_CP147247.1"/>
</dbReference>
<evidence type="ECO:0000256" key="1">
    <source>
        <dbReference type="ARBA" id="ARBA00023251"/>
    </source>
</evidence>
<dbReference type="PROSITE" id="PS51186">
    <property type="entry name" value="GNAT"/>
    <property type="match status" value="1"/>
</dbReference>
<organism evidence="3">
    <name type="scientific">Candidatus Enterococcus clewellii</name>
    <dbReference type="NCBI Taxonomy" id="1834193"/>
    <lineage>
        <taxon>Bacteria</taxon>
        <taxon>Bacillati</taxon>
        <taxon>Bacillota</taxon>
        <taxon>Bacilli</taxon>
        <taxon>Lactobacillales</taxon>
        <taxon>Enterococcaceae</taxon>
        <taxon>Enterococcus</taxon>
    </lineage>
</organism>
<gene>
    <name evidence="4" type="ORF">A5888_001133</name>
    <name evidence="3" type="ORF">A5888_001146</name>
</gene>
<dbReference type="GO" id="GO:0016410">
    <property type="term" value="F:N-acyltransferase activity"/>
    <property type="evidence" value="ECO:0007669"/>
    <property type="project" value="TreeGrafter"/>
</dbReference>
<reference evidence="4" key="2">
    <citation type="submission" date="2017-05" db="EMBL/GenBank/DDBJ databases">
        <authorList>
            <consortium name="The Broad Institute Genomics Platform"/>
            <consortium name="The Broad Institute Genomic Center for Infectious Diseases"/>
            <person name="Earl A."/>
            <person name="Manson A."/>
            <person name="Schwartman J."/>
            <person name="Gilmore M."/>
            <person name="Abouelleil A."/>
            <person name="Cao P."/>
            <person name="Chapman S."/>
            <person name="Cusick C."/>
            <person name="Shea T."/>
            <person name="Young S."/>
            <person name="Neafsey D."/>
            <person name="Nusbaum C."/>
            <person name="Birren B."/>
        </authorList>
    </citation>
    <scope>NUCLEOTIDE SEQUENCE</scope>
    <source>
        <strain evidence="4">9E7_DIV0242</strain>
    </source>
</reference>
<dbReference type="OrthoDB" id="9795206at2"/>
<dbReference type="InterPro" id="IPR016181">
    <property type="entry name" value="Acyl_CoA_acyltransferase"/>
</dbReference>
<name>A0A242KDT5_9ENTE</name>
<dbReference type="EMBL" id="NGMM01000001">
    <property type="protein sequence ID" value="OTP19331.1"/>
    <property type="molecule type" value="Genomic_DNA"/>
</dbReference>